<dbReference type="Gene3D" id="3.40.50.2000">
    <property type="entry name" value="Glycogen Phosphorylase B"/>
    <property type="match status" value="2"/>
</dbReference>
<dbReference type="PANTHER" id="PTHR43174">
    <property type="entry name" value="UDP-N-ACETYLGLUCOSAMINE 2-EPIMERASE"/>
    <property type="match status" value="1"/>
</dbReference>
<dbReference type="InterPro" id="IPR003331">
    <property type="entry name" value="UDP_GlcNAc_Epimerase_2_dom"/>
</dbReference>
<evidence type="ECO:0000259" key="2">
    <source>
        <dbReference type="Pfam" id="PF02350"/>
    </source>
</evidence>
<comment type="caution">
    <text evidence="3">The sequence shown here is derived from an EMBL/GenBank/DDBJ whole genome shotgun (WGS) entry which is preliminary data.</text>
</comment>
<dbReference type="SUPFAM" id="SSF53756">
    <property type="entry name" value="UDP-Glycosyltransferase/glycogen phosphorylase"/>
    <property type="match status" value="1"/>
</dbReference>
<dbReference type="EC" id="5.1.3.14" evidence="3"/>
<comment type="similarity">
    <text evidence="1">Belongs to the UDP-N-acetylglucosamine 2-epimerase family.</text>
</comment>
<dbReference type="CDD" id="cd03786">
    <property type="entry name" value="GTB_UDP-GlcNAc_2-Epimerase"/>
    <property type="match status" value="1"/>
</dbReference>
<evidence type="ECO:0000313" key="4">
    <source>
        <dbReference type="Proteomes" id="UP001155144"/>
    </source>
</evidence>
<reference evidence="3" key="1">
    <citation type="submission" date="2022-08" db="EMBL/GenBank/DDBJ databases">
        <title>Genomic Encyclopedia of Type Strains, Phase V (KMG-V): Genome sequencing to study the core and pangenomes of soil and plant-associated prokaryotes.</title>
        <authorList>
            <person name="Whitman W."/>
        </authorList>
    </citation>
    <scope>NUCLEOTIDE SEQUENCE</scope>
    <source>
        <strain evidence="3">SP3026</strain>
    </source>
</reference>
<feature type="domain" description="UDP-N-acetylglucosamine 2-epimerase" evidence="2">
    <location>
        <begin position="22"/>
        <end position="359"/>
    </location>
</feature>
<accession>A0A9X2V6E8</accession>
<dbReference type="Proteomes" id="UP001155144">
    <property type="component" value="Unassembled WGS sequence"/>
</dbReference>
<evidence type="ECO:0000256" key="1">
    <source>
        <dbReference type="RuleBase" id="RU003513"/>
    </source>
</evidence>
<keyword evidence="1 3" id="KW-0413">Isomerase</keyword>
<proteinExistence type="inferred from homology"/>
<name>A0A9X2V6E8_9BACT</name>
<organism evidence="3 4">
    <name type="scientific">Salinibacter ruber</name>
    <dbReference type="NCBI Taxonomy" id="146919"/>
    <lineage>
        <taxon>Bacteria</taxon>
        <taxon>Pseudomonadati</taxon>
        <taxon>Rhodothermota</taxon>
        <taxon>Rhodothermia</taxon>
        <taxon>Rhodothermales</taxon>
        <taxon>Salinibacteraceae</taxon>
        <taxon>Salinibacter</taxon>
    </lineage>
</organism>
<dbReference type="EMBL" id="JANUBL010000003">
    <property type="protein sequence ID" value="MCS4121623.1"/>
    <property type="molecule type" value="Genomic_DNA"/>
</dbReference>
<evidence type="ECO:0000313" key="3">
    <source>
        <dbReference type="EMBL" id="MCS4121623.1"/>
    </source>
</evidence>
<sequence>MKVAVLIGTRPGIIKMAPLVHELEERDAECVLIHSGQHYSANMDRQIMEDVELGDPDYHIERPEDSVTHAQQTAYMLTHIEEALMESETDVLLVCGDANTNLAGALAARKIHVTVGHVEAGLRSFDWRMPEEHNRVMIDHISEYLFAPTEITRDHLADDGVQGDVFVVGNTIVDSTLKYAERIPDDVTSQIDELTGGDPYVLLTSHREENVDDPEVLERVLSVVGRIGRERDLTVVFPAHPRTQKRIEEFGLQDTVDAFEQMRVVDPFQYRQFLGFLKNAEFVITDSGGIQEESCILQVPCITIRESTERPETVEVGANQVAGTDPADIQAAVEKLADLDTAWSNPYGDGRTSQRIIDTCLHGEPRDEFTAPQVATKS</sequence>
<dbReference type="InterPro" id="IPR029767">
    <property type="entry name" value="WecB-like"/>
</dbReference>
<protein>
    <submittedName>
        <fullName evidence="3">UDP-N-acetylglucosamine 2-epimerase (Non-hydrolyzing)</fullName>
        <ecNumber evidence="3">5.1.3.14</ecNumber>
    </submittedName>
</protein>
<dbReference type="AlphaFoldDB" id="A0A9X2V6E8"/>
<gene>
    <name evidence="3" type="ORF">GGP45_001976</name>
</gene>
<dbReference type="Pfam" id="PF02350">
    <property type="entry name" value="Epimerase_2"/>
    <property type="match status" value="1"/>
</dbReference>
<dbReference type="NCBIfam" id="TIGR00236">
    <property type="entry name" value="wecB"/>
    <property type="match status" value="1"/>
</dbReference>
<dbReference type="RefSeq" id="WP_259039998.1">
    <property type="nucleotide sequence ID" value="NZ_JANUBL010000003.1"/>
</dbReference>
<dbReference type="GO" id="GO:0008761">
    <property type="term" value="F:UDP-N-acetylglucosamine 2-epimerase activity"/>
    <property type="evidence" value="ECO:0007669"/>
    <property type="project" value="UniProtKB-EC"/>
</dbReference>
<dbReference type="PANTHER" id="PTHR43174:SF1">
    <property type="entry name" value="UDP-N-ACETYLGLUCOSAMINE 2-EPIMERASE"/>
    <property type="match status" value="1"/>
</dbReference>